<dbReference type="PANTHER" id="PTHR46696:SF1">
    <property type="entry name" value="CYTOCHROME P450 YJIB-RELATED"/>
    <property type="match status" value="1"/>
</dbReference>
<dbReference type="SUPFAM" id="SSF48264">
    <property type="entry name" value="Cytochrome P450"/>
    <property type="match status" value="1"/>
</dbReference>
<dbReference type="PANTHER" id="PTHR46696">
    <property type="entry name" value="P450, PUTATIVE (EUROFUNG)-RELATED"/>
    <property type="match status" value="1"/>
</dbReference>
<evidence type="ECO:0008006" key="3">
    <source>
        <dbReference type="Google" id="ProtNLM"/>
    </source>
</evidence>
<dbReference type="GO" id="GO:0016705">
    <property type="term" value="F:oxidoreductase activity, acting on paired donors, with incorporation or reduction of molecular oxygen"/>
    <property type="evidence" value="ECO:0007669"/>
    <property type="project" value="InterPro"/>
</dbReference>
<organism evidence="2">
    <name type="scientific">marine metagenome</name>
    <dbReference type="NCBI Taxonomy" id="408172"/>
    <lineage>
        <taxon>unclassified sequences</taxon>
        <taxon>metagenomes</taxon>
        <taxon>ecological metagenomes</taxon>
    </lineage>
</organism>
<dbReference type="GO" id="GO:0004497">
    <property type="term" value="F:monooxygenase activity"/>
    <property type="evidence" value="ECO:0007669"/>
    <property type="project" value="InterPro"/>
</dbReference>
<name>A0A382HXQ9_9ZZZZ</name>
<comment type="similarity">
    <text evidence="1">Belongs to the cytochrome P450 family.</text>
</comment>
<dbReference type="AlphaFoldDB" id="A0A382HXQ9"/>
<reference evidence="2" key="1">
    <citation type="submission" date="2018-05" db="EMBL/GenBank/DDBJ databases">
        <authorList>
            <person name="Lanie J.A."/>
            <person name="Ng W.-L."/>
            <person name="Kazmierczak K.M."/>
            <person name="Andrzejewski T.M."/>
            <person name="Davidsen T.M."/>
            <person name="Wayne K.J."/>
            <person name="Tettelin H."/>
            <person name="Glass J.I."/>
            <person name="Rusch D."/>
            <person name="Podicherti R."/>
            <person name="Tsui H.-C.T."/>
            <person name="Winkler M.E."/>
        </authorList>
    </citation>
    <scope>NUCLEOTIDE SEQUENCE</scope>
</reference>
<evidence type="ECO:0000313" key="2">
    <source>
        <dbReference type="EMBL" id="SVB92078.1"/>
    </source>
</evidence>
<dbReference type="GO" id="GO:0005506">
    <property type="term" value="F:iron ion binding"/>
    <property type="evidence" value="ECO:0007669"/>
    <property type="project" value="InterPro"/>
</dbReference>
<dbReference type="InterPro" id="IPR002397">
    <property type="entry name" value="Cyt_P450_B"/>
</dbReference>
<evidence type="ECO:0000256" key="1">
    <source>
        <dbReference type="ARBA" id="ARBA00010617"/>
    </source>
</evidence>
<proteinExistence type="inferred from homology"/>
<dbReference type="InterPro" id="IPR001128">
    <property type="entry name" value="Cyt_P450"/>
</dbReference>
<accession>A0A382HXQ9</accession>
<gene>
    <name evidence="2" type="ORF">METZ01_LOCUS244932</name>
</gene>
<dbReference type="InterPro" id="IPR036396">
    <property type="entry name" value="Cyt_P450_sf"/>
</dbReference>
<sequence length="404" mass="45811">MTTPNTTDSQRAHSPLEVEVTASFDEWIGESSVYWSDKRDAWVVTGYAEVAKILKDSAIFWRDIPLRDGNVEFWGRHLLNLEGRDHRRMHSMHMKLTGETFAEDIRARANEICRQVSKRLVKQGRAELCANYANTVVFLIGCGFVGYDSTDESFLAELLVHMEVRAAWKEALHAGKGISLESKIAQNGIAALKAMEAMLMPIIRERRENPCDDLISKLWEKGPSVFPDWTEQDVLSTCWSSIDNETKPLLRGLLYALCRDPELQARLRNDPSRVTGFVEEGLRFLTPFRTLRRVVKKDVEIGGQTMHSGDFIYLITPLANTDEERWACPHQFNIEREQEATHFAFGYGQGYCVGRYVGRVEAAEAVKALLAETSTFGLDPEGAKPVWDGEMYHSVSPIHVILQE</sequence>
<dbReference type="Gene3D" id="1.10.630.10">
    <property type="entry name" value="Cytochrome P450"/>
    <property type="match status" value="1"/>
</dbReference>
<dbReference type="Pfam" id="PF00067">
    <property type="entry name" value="p450"/>
    <property type="match status" value="1"/>
</dbReference>
<protein>
    <recommendedName>
        <fullName evidence="3">Cytochrome P450</fullName>
    </recommendedName>
</protein>
<dbReference type="PRINTS" id="PR00359">
    <property type="entry name" value="BP450"/>
</dbReference>
<dbReference type="GO" id="GO:0020037">
    <property type="term" value="F:heme binding"/>
    <property type="evidence" value="ECO:0007669"/>
    <property type="project" value="InterPro"/>
</dbReference>
<dbReference type="EMBL" id="UINC01063932">
    <property type="protein sequence ID" value="SVB92078.1"/>
    <property type="molecule type" value="Genomic_DNA"/>
</dbReference>